<gene>
    <name evidence="2" type="ORF">E7811_14890</name>
</gene>
<dbReference type="RefSeq" id="WP_136395449.1">
    <property type="nucleotide sequence ID" value="NZ_SSND01000004.1"/>
</dbReference>
<reference evidence="2 3" key="1">
    <citation type="submission" date="2019-04" db="EMBL/GenBank/DDBJ databases">
        <title>Draft genome sequence of Gemmobacter aestuarii sp. nov.</title>
        <authorList>
            <person name="Hameed A."/>
            <person name="Lin S.-Y."/>
            <person name="Shahina M."/>
            <person name="Lai W.-A."/>
            <person name="Young C.-C."/>
        </authorList>
    </citation>
    <scope>NUCLEOTIDE SEQUENCE [LARGE SCALE GENOMIC DNA]</scope>
    <source>
        <strain evidence="2 3">CC-PW-75</strain>
    </source>
</reference>
<comment type="caution">
    <text evidence="2">The sequence shown here is derived from an EMBL/GenBank/DDBJ whole genome shotgun (WGS) entry which is preliminary data.</text>
</comment>
<keyword evidence="3" id="KW-1185">Reference proteome</keyword>
<organism evidence="2 3">
    <name type="scientific">Aliigemmobacter aestuarii</name>
    <dbReference type="NCBI Taxonomy" id="1445661"/>
    <lineage>
        <taxon>Bacteria</taxon>
        <taxon>Pseudomonadati</taxon>
        <taxon>Pseudomonadota</taxon>
        <taxon>Alphaproteobacteria</taxon>
        <taxon>Rhodobacterales</taxon>
        <taxon>Paracoccaceae</taxon>
        <taxon>Aliigemmobacter</taxon>
    </lineage>
</organism>
<evidence type="ECO:0000313" key="3">
    <source>
        <dbReference type="Proteomes" id="UP000309450"/>
    </source>
</evidence>
<dbReference type="SUPFAM" id="SSF55718">
    <property type="entry name" value="SCP-like"/>
    <property type="match status" value="1"/>
</dbReference>
<evidence type="ECO:0000313" key="2">
    <source>
        <dbReference type="EMBL" id="THD82340.1"/>
    </source>
</evidence>
<name>A0A4S3ML89_9RHOB</name>
<dbReference type="AlphaFoldDB" id="A0A4S3ML89"/>
<evidence type="ECO:0000259" key="1">
    <source>
        <dbReference type="Pfam" id="PF02036"/>
    </source>
</evidence>
<dbReference type="Pfam" id="PF02036">
    <property type="entry name" value="SCP2"/>
    <property type="match status" value="1"/>
</dbReference>
<protein>
    <submittedName>
        <fullName evidence="2">Sterol-binding protein</fullName>
    </submittedName>
</protein>
<sequence>MPADLPVLPGLLGLALRPLPLFPLNRVLAALTRRMVAEHPVILRRLGDHADRRFLIDVTDLPHVFLLHPASAGLTARRRHDLPPHDVRLTGTLAAFLAMMHGAEDGDALFFSRDLAVEGDTSAVLALRNAMDDAELDLSEELAALAGPFGAPVRRVVARAERISGLALHRMDGTEDLA</sequence>
<proteinExistence type="predicted"/>
<dbReference type="Proteomes" id="UP000309450">
    <property type="component" value="Unassembled WGS sequence"/>
</dbReference>
<dbReference type="Gene3D" id="3.30.1050.10">
    <property type="entry name" value="SCP2 sterol-binding domain"/>
    <property type="match status" value="1"/>
</dbReference>
<dbReference type="EMBL" id="SSND01000004">
    <property type="protein sequence ID" value="THD82340.1"/>
    <property type="molecule type" value="Genomic_DNA"/>
</dbReference>
<dbReference type="InterPro" id="IPR036527">
    <property type="entry name" value="SCP2_sterol-bd_dom_sf"/>
</dbReference>
<dbReference type="InterPro" id="IPR003033">
    <property type="entry name" value="SCP2_sterol-bd_dom"/>
</dbReference>
<dbReference type="OrthoDB" id="8479080at2"/>
<feature type="domain" description="SCP2" evidence="1">
    <location>
        <begin position="45"/>
        <end position="132"/>
    </location>
</feature>
<accession>A0A4S3ML89</accession>